<dbReference type="PANTHER" id="PTHR44591">
    <property type="entry name" value="STRESS RESPONSE REGULATOR PROTEIN 1"/>
    <property type="match status" value="1"/>
</dbReference>
<protein>
    <recommendedName>
        <fullName evidence="3">Response regulatory domain-containing protein</fullName>
    </recommendedName>
</protein>
<dbReference type="EMBL" id="BMOD01000004">
    <property type="protein sequence ID" value="GGJ29630.1"/>
    <property type="molecule type" value="Genomic_DNA"/>
</dbReference>
<dbReference type="RefSeq" id="WP_189001884.1">
    <property type="nucleotide sequence ID" value="NZ_BMOD01000004.1"/>
</dbReference>
<dbReference type="Gene3D" id="3.40.50.2300">
    <property type="match status" value="1"/>
</dbReference>
<name>A0ABQ2CX53_9DEIO</name>
<accession>A0ABQ2CX53</accession>
<keyword evidence="1 2" id="KW-0597">Phosphoprotein</keyword>
<dbReference type="InterPro" id="IPR001789">
    <property type="entry name" value="Sig_transdc_resp-reg_receiver"/>
</dbReference>
<dbReference type="SUPFAM" id="SSF52172">
    <property type="entry name" value="CheY-like"/>
    <property type="match status" value="1"/>
</dbReference>
<evidence type="ECO:0000256" key="1">
    <source>
        <dbReference type="ARBA" id="ARBA00022553"/>
    </source>
</evidence>
<dbReference type="Pfam" id="PF00072">
    <property type="entry name" value="Response_reg"/>
    <property type="match status" value="1"/>
</dbReference>
<evidence type="ECO:0000256" key="2">
    <source>
        <dbReference type="PROSITE-ProRule" id="PRU00169"/>
    </source>
</evidence>
<feature type="domain" description="Response regulatory" evidence="3">
    <location>
        <begin position="3"/>
        <end position="116"/>
    </location>
</feature>
<dbReference type="Proteomes" id="UP000632222">
    <property type="component" value="Unassembled WGS sequence"/>
</dbReference>
<evidence type="ECO:0000313" key="5">
    <source>
        <dbReference type="Proteomes" id="UP000632222"/>
    </source>
</evidence>
<dbReference type="CDD" id="cd17574">
    <property type="entry name" value="REC_OmpR"/>
    <property type="match status" value="1"/>
</dbReference>
<feature type="modified residue" description="4-aspartylphosphate" evidence="2">
    <location>
        <position position="52"/>
    </location>
</feature>
<dbReference type="InterPro" id="IPR050595">
    <property type="entry name" value="Bact_response_regulator"/>
</dbReference>
<dbReference type="PROSITE" id="PS50110">
    <property type="entry name" value="RESPONSE_REGULATORY"/>
    <property type="match status" value="1"/>
</dbReference>
<gene>
    <name evidence="4" type="ORF">GCM10008938_14580</name>
</gene>
<comment type="caution">
    <text evidence="4">The sequence shown here is derived from an EMBL/GenBank/DDBJ whole genome shotgun (WGS) entry which is preliminary data.</text>
</comment>
<keyword evidence="5" id="KW-1185">Reference proteome</keyword>
<evidence type="ECO:0000259" key="3">
    <source>
        <dbReference type="PROSITE" id="PS50110"/>
    </source>
</evidence>
<dbReference type="PANTHER" id="PTHR44591:SF3">
    <property type="entry name" value="RESPONSE REGULATORY DOMAIN-CONTAINING PROTEIN"/>
    <property type="match status" value="1"/>
</dbReference>
<sequence>MQRILLVDDEEQILQLLEMFLEMNGYRPVLAHSVQEAVQVVSTAEFDLAILDVCLDDGNGFELARRLKADHPQLPVVFLSGLSAEQDRATGLSIGNAYLVKPFQPDVLLKVIQQQISGSPA</sequence>
<reference evidence="5" key="1">
    <citation type="journal article" date="2019" name="Int. J. Syst. Evol. Microbiol.">
        <title>The Global Catalogue of Microorganisms (GCM) 10K type strain sequencing project: providing services to taxonomists for standard genome sequencing and annotation.</title>
        <authorList>
            <consortium name="The Broad Institute Genomics Platform"/>
            <consortium name="The Broad Institute Genome Sequencing Center for Infectious Disease"/>
            <person name="Wu L."/>
            <person name="Ma J."/>
        </authorList>
    </citation>
    <scope>NUCLEOTIDE SEQUENCE [LARGE SCALE GENOMIC DNA]</scope>
    <source>
        <strain evidence="5">JCM 14370</strain>
    </source>
</reference>
<dbReference type="InterPro" id="IPR011006">
    <property type="entry name" value="CheY-like_superfamily"/>
</dbReference>
<proteinExistence type="predicted"/>
<organism evidence="4 5">
    <name type="scientific">Deinococcus roseus</name>
    <dbReference type="NCBI Taxonomy" id="392414"/>
    <lineage>
        <taxon>Bacteria</taxon>
        <taxon>Thermotogati</taxon>
        <taxon>Deinococcota</taxon>
        <taxon>Deinococci</taxon>
        <taxon>Deinococcales</taxon>
        <taxon>Deinococcaceae</taxon>
        <taxon>Deinococcus</taxon>
    </lineage>
</organism>
<evidence type="ECO:0000313" key="4">
    <source>
        <dbReference type="EMBL" id="GGJ29630.1"/>
    </source>
</evidence>
<dbReference type="SMART" id="SM00448">
    <property type="entry name" value="REC"/>
    <property type="match status" value="1"/>
</dbReference>